<protein>
    <submittedName>
        <fullName evidence="1">Unannotated protein</fullName>
    </submittedName>
</protein>
<gene>
    <name evidence="1" type="ORF">UFOPK3662_01686</name>
</gene>
<dbReference type="EMBL" id="CAFBMW010000011">
    <property type="protein sequence ID" value="CAB4938088.1"/>
    <property type="molecule type" value="Genomic_DNA"/>
</dbReference>
<dbReference type="AlphaFoldDB" id="A0A6J7J3Y3"/>
<evidence type="ECO:0000313" key="1">
    <source>
        <dbReference type="EMBL" id="CAB4938088.1"/>
    </source>
</evidence>
<reference evidence="1" key="1">
    <citation type="submission" date="2020-05" db="EMBL/GenBank/DDBJ databases">
        <authorList>
            <person name="Chiriac C."/>
            <person name="Salcher M."/>
            <person name="Ghai R."/>
            <person name="Kavagutti S V."/>
        </authorList>
    </citation>
    <scope>NUCLEOTIDE SEQUENCE</scope>
</reference>
<sequence length="380" mass="40070">MVVALEPPVDGEVLLDDARAERHGGDRHVEAALVAGVADRCLGELGEPRQVGEVDVLEGRRVGRLAVQERVGDPGAADDVDGLADLALGGHAGGDDHGRAAGGHVAEQRVVGHVRRGDLERGDAVVDEPVDADRVPRGAHDVDADVLAVVEDLEEAVGAEVVLREEVEGVLRAEVLAARAGRALAVDRLHVAQLELHDVGAGLDRQVDELLGQRHVALVVDADLGDQQRGGVGGHDVAPDAQLVGPVDRDRDQVAAVVDERDVVDPGAEGVADLGGAAADRQAAWRGVGGLERRDVYGQARSTADPAAEVAVGQHAVEVAVGVDEEDHPRLVGGDLLQGPQHRVARVDDVGREVTLDDQRWAFRSWCGPHHRNQRMVSAW</sequence>
<name>A0A6J7J3Y3_9ZZZZ</name>
<organism evidence="1">
    <name type="scientific">freshwater metagenome</name>
    <dbReference type="NCBI Taxonomy" id="449393"/>
    <lineage>
        <taxon>unclassified sequences</taxon>
        <taxon>metagenomes</taxon>
        <taxon>ecological metagenomes</taxon>
    </lineage>
</organism>
<accession>A0A6J7J3Y3</accession>
<proteinExistence type="predicted"/>